<dbReference type="AlphaFoldDB" id="A0AAW0IDU3"/>
<protein>
    <submittedName>
        <fullName evidence="1">Uncharacterized protein</fullName>
    </submittedName>
</protein>
<evidence type="ECO:0000313" key="2">
    <source>
        <dbReference type="Proteomes" id="UP001488838"/>
    </source>
</evidence>
<dbReference type="Proteomes" id="UP001488838">
    <property type="component" value="Unassembled WGS sequence"/>
</dbReference>
<evidence type="ECO:0000313" key="1">
    <source>
        <dbReference type="EMBL" id="KAK7812596.1"/>
    </source>
</evidence>
<dbReference type="EMBL" id="JBBHLL010000149">
    <property type="protein sequence ID" value="KAK7812596.1"/>
    <property type="molecule type" value="Genomic_DNA"/>
</dbReference>
<comment type="caution">
    <text evidence="1">The sequence shown here is derived from an EMBL/GenBank/DDBJ whole genome shotgun (WGS) entry which is preliminary data.</text>
</comment>
<sequence>LSMNFVLAKSNPPTQGKINITLAYWYKEETSLLRLWISRKLLLEKVVQKHTLGSCTGAQGNCPYITLNMAGDSPYTEKNLSSIFTSKPLDLNGKIDTLYFNIAPGDLALACEAEEEASHT</sequence>
<name>A0AAW0IDU3_MYOGA</name>
<gene>
    <name evidence="1" type="ORF">U0070_021576</name>
</gene>
<reference evidence="1 2" key="1">
    <citation type="journal article" date="2023" name="bioRxiv">
        <title>Conserved and derived expression patterns and positive selection on dental genes reveal complex evolutionary context of ever-growing rodent molars.</title>
        <authorList>
            <person name="Calamari Z.T."/>
            <person name="Song A."/>
            <person name="Cohen E."/>
            <person name="Akter M."/>
            <person name="Roy R.D."/>
            <person name="Hallikas O."/>
            <person name="Christensen M.M."/>
            <person name="Li P."/>
            <person name="Marangoni P."/>
            <person name="Jernvall J."/>
            <person name="Klein O.D."/>
        </authorList>
    </citation>
    <scope>NUCLEOTIDE SEQUENCE [LARGE SCALE GENOMIC DNA]</scope>
    <source>
        <strain evidence="1">V071</strain>
    </source>
</reference>
<keyword evidence="2" id="KW-1185">Reference proteome</keyword>
<organism evidence="1 2">
    <name type="scientific">Myodes glareolus</name>
    <name type="common">Bank vole</name>
    <name type="synonym">Clethrionomys glareolus</name>
    <dbReference type="NCBI Taxonomy" id="447135"/>
    <lineage>
        <taxon>Eukaryota</taxon>
        <taxon>Metazoa</taxon>
        <taxon>Chordata</taxon>
        <taxon>Craniata</taxon>
        <taxon>Vertebrata</taxon>
        <taxon>Euteleostomi</taxon>
        <taxon>Mammalia</taxon>
        <taxon>Eutheria</taxon>
        <taxon>Euarchontoglires</taxon>
        <taxon>Glires</taxon>
        <taxon>Rodentia</taxon>
        <taxon>Myomorpha</taxon>
        <taxon>Muroidea</taxon>
        <taxon>Cricetidae</taxon>
        <taxon>Arvicolinae</taxon>
        <taxon>Myodes</taxon>
    </lineage>
</organism>
<feature type="non-terminal residue" evidence="1">
    <location>
        <position position="120"/>
    </location>
</feature>
<proteinExistence type="predicted"/>
<accession>A0AAW0IDU3</accession>
<feature type="non-terminal residue" evidence="1">
    <location>
        <position position="1"/>
    </location>
</feature>